<evidence type="ECO:0000259" key="4">
    <source>
        <dbReference type="PROSITE" id="PS51352"/>
    </source>
</evidence>
<feature type="region of interest" description="Disordered" evidence="2">
    <location>
        <begin position="118"/>
        <end position="143"/>
    </location>
</feature>
<dbReference type="InterPro" id="IPR017937">
    <property type="entry name" value="Thioredoxin_CS"/>
</dbReference>
<comment type="caution">
    <text evidence="5">The sequence shown here is derived from an EMBL/GenBank/DDBJ whole genome shotgun (WGS) entry which is preliminary data.</text>
</comment>
<protein>
    <submittedName>
        <fullName evidence="5">Thioredoxin 1</fullName>
    </submittedName>
</protein>
<dbReference type="SUPFAM" id="SSF52833">
    <property type="entry name" value="Thioredoxin-like"/>
    <property type="match status" value="1"/>
</dbReference>
<dbReference type="AlphaFoldDB" id="A0A9P3HGN4"/>
<feature type="domain" description="UBX" evidence="3">
    <location>
        <begin position="204"/>
        <end position="285"/>
    </location>
</feature>
<dbReference type="InterPro" id="IPR001012">
    <property type="entry name" value="UBX_dom"/>
</dbReference>
<dbReference type="PANTHER" id="PTHR46115">
    <property type="entry name" value="THIOREDOXIN-LIKE PROTEIN 1"/>
    <property type="match status" value="1"/>
</dbReference>
<evidence type="ECO:0000256" key="2">
    <source>
        <dbReference type="SAM" id="MobiDB-lite"/>
    </source>
</evidence>
<dbReference type="SMART" id="SM00166">
    <property type="entry name" value="UBX"/>
    <property type="match status" value="1"/>
</dbReference>
<dbReference type="PROSITE" id="PS51352">
    <property type="entry name" value="THIOREDOXIN_2"/>
    <property type="match status" value="1"/>
</dbReference>
<dbReference type="InterPro" id="IPR029071">
    <property type="entry name" value="Ubiquitin-like_domsf"/>
</dbReference>
<dbReference type="Proteomes" id="UP000827284">
    <property type="component" value="Unassembled WGS sequence"/>
</dbReference>
<evidence type="ECO:0000313" key="5">
    <source>
        <dbReference type="EMBL" id="GJJ76395.1"/>
    </source>
</evidence>
<dbReference type="CDD" id="cd02947">
    <property type="entry name" value="TRX_family"/>
    <property type="match status" value="1"/>
</dbReference>
<reference evidence="5" key="1">
    <citation type="submission" date="2021-11" db="EMBL/GenBank/DDBJ databases">
        <authorList>
            <person name="Herlambang A."/>
            <person name="Guo Y."/>
            <person name="Takashima Y."/>
            <person name="Nishizawa T."/>
        </authorList>
    </citation>
    <scope>NUCLEOTIDE SEQUENCE</scope>
    <source>
        <strain evidence="5">E1425</strain>
    </source>
</reference>
<accession>A0A9P3HGN4</accession>
<evidence type="ECO:0000259" key="3">
    <source>
        <dbReference type="PROSITE" id="PS50033"/>
    </source>
</evidence>
<dbReference type="Gene3D" id="3.40.30.10">
    <property type="entry name" value="Glutaredoxin"/>
    <property type="match status" value="1"/>
</dbReference>
<dbReference type="EMBL" id="BQFW01000012">
    <property type="protein sequence ID" value="GJJ76395.1"/>
    <property type="molecule type" value="Genomic_DNA"/>
</dbReference>
<name>A0A9P3HGN4_9FUNG</name>
<dbReference type="PRINTS" id="PR00421">
    <property type="entry name" value="THIOREDOXIN"/>
</dbReference>
<organism evidence="5 6">
    <name type="scientific">Entomortierella parvispora</name>
    <dbReference type="NCBI Taxonomy" id="205924"/>
    <lineage>
        <taxon>Eukaryota</taxon>
        <taxon>Fungi</taxon>
        <taxon>Fungi incertae sedis</taxon>
        <taxon>Mucoromycota</taxon>
        <taxon>Mortierellomycotina</taxon>
        <taxon>Mortierellomycetes</taxon>
        <taxon>Mortierellales</taxon>
        <taxon>Mortierellaceae</taxon>
        <taxon>Entomortierella</taxon>
    </lineage>
</organism>
<gene>
    <name evidence="5" type="ORF">EMPS_08754</name>
</gene>
<evidence type="ECO:0000256" key="1">
    <source>
        <dbReference type="ARBA" id="ARBA00023157"/>
    </source>
</evidence>
<dbReference type="Pfam" id="PF00085">
    <property type="entry name" value="Thioredoxin"/>
    <property type="match status" value="1"/>
</dbReference>
<dbReference type="PROSITE" id="PS50033">
    <property type="entry name" value="UBX"/>
    <property type="match status" value="1"/>
</dbReference>
<reference evidence="5" key="2">
    <citation type="journal article" date="2022" name="Microbiol. Resour. Announc.">
        <title>Whole-Genome Sequence of Entomortierella parvispora E1425, a Mucoromycotan Fungus Associated with Burkholderiaceae-Related Endosymbiotic Bacteria.</title>
        <authorList>
            <person name="Herlambang A."/>
            <person name="Guo Y."/>
            <person name="Takashima Y."/>
            <person name="Narisawa K."/>
            <person name="Ohta H."/>
            <person name="Nishizawa T."/>
        </authorList>
    </citation>
    <scope>NUCLEOTIDE SEQUENCE</scope>
    <source>
        <strain evidence="5">E1425</strain>
    </source>
</reference>
<feature type="compositionally biased region" description="Low complexity" evidence="2">
    <location>
        <begin position="124"/>
        <end position="143"/>
    </location>
</feature>
<dbReference type="OrthoDB" id="10263751at2759"/>
<dbReference type="SUPFAM" id="SSF54236">
    <property type="entry name" value="Ubiquitin-like"/>
    <property type="match status" value="1"/>
</dbReference>
<evidence type="ECO:0000313" key="6">
    <source>
        <dbReference type="Proteomes" id="UP000827284"/>
    </source>
</evidence>
<dbReference type="InterPro" id="IPR036249">
    <property type="entry name" value="Thioredoxin-like_sf"/>
</dbReference>
<dbReference type="Pfam" id="PF00789">
    <property type="entry name" value="UBX"/>
    <property type="match status" value="1"/>
</dbReference>
<dbReference type="CDD" id="cd01767">
    <property type="entry name" value="UBX"/>
    <property type="match status" value="1"/>
</dbReference>
<keyword evidence="6" id="KW-1185">Reference proteome</keyword>
<dbReference type="Gene3D" id="3.10.20.90">
    <property type="entry name" value="Phosphatidylinositol 3-kinase Catalytic Subunit, Chain A, domain 1"/>
    <property type="match status" value="1"/>
</dbReference>
<dbReference type="InterPro" id="IPR013766">
    <property type="entry name" value="Thioredoxin_domain"/>
</dbReference>
<feature type="domain" description="Thioredoxin" evidence="4">
    <location>
        <begin position="1"/>
        <end position="121"/>
    </location>
</feature>
<proteinExistence type="predicted"/>
<sequence>MKNIGSNAELNSTLSSAGSRLVVVDFFATWCGPCKTLAPILDGLERKHTSTVFAKVDVDQAQDCSSQYRVTAMPTILFFKNKSEVGRVVGADVGKIQSLIKTYEGGSSFSGSGQTLGGGGNTLGGANSPAGKASGSSSSGAKKGNLDDAPYHVRLLTAVGHLSSGIMKLCTSLLRNFVYVAGAAKTGLLGDGAKAGNEERTVESPGGSCQIQIRMLDGTSIRGDFEPEHTLKTVHEFVKATMDARGVKAPGFSLMTNFPKTVYKDEGLQQTLDEAKLTPRAQLIVLAA</sequence>
<dbReference type="PROSITE" id="PS00194">
    <property type="entry name" value="THIOREDOXIN_1"/>
    <property type="match status" value="1"/>
</dbReference>
<keyword evidence="1" id="KW-1015">Disulfide bond</keyword>